<dbReference type="EC" id="1.14.14.3" evidence="2"/>
<dbReference type="PANTHER" id="PTHR30137:SF15">
    <property type="entry name" value="BLL6902 PROTEIN"/>
    <property type="match status" value="1"/>
</dbReference>
<sequence length="358" mass="38517">MKAFGFLSFGHHAIGAQQGPDVRQVLQDHVEIAKAADEIGVNNASFRVHHFAPQGASPMPLLGAVIGATKHIEVGTGVIDMRYENPLYLAEEAAALDLLADGRTALGVSRGSPEPADKGWESFGYSAKAPNGADMAREKFDLFLKAIDGYGVAKAAPAAQQYPRMYQDGAPLPIFPHSPDLHSRIFWGSGSNDSAVQAAKDGVNLMSSTLVSEADGRSLGEVQRSQIDVYRQAWKEAGHERTNPRVSVSRSIFPIVDDETRNYFQLQATGEDQIGSLGEGRNVTFGRTYAAEPDVLIEQLQADPAIAAADTLLITIPNTMGVDLNVKILQSFAEHVAPSLGWIPNTEGLVEGYDVSEY</sequence>
<dbReference type="InterPro" id="IPR036661">
    <property type="entry name" value="Luciferase-like_sf"/>
</dbReference>
<keyword evidence="2" id="KW-0503">Monooxygenase</keyword>
<evidence type="ECO:0000313" key="3">
    <source>
        <dbReference type="Proteomes" id="UP000254467"/>
    </source>
</evidence>
<dbReference type="STRING" id="35756.GCA_001044155_00688"/>
<dbReference type="SUPFAM" id="SSF51679">
    <property type="entry name" value="Bacterial luciferase-like"/>
    <property type="match status" value="1"/>
</dbReference>
<gene>
    <name evidence="2" type="primary">luxA_1</name>
    <name evidence="2" type="ORF">NCTC11862_00716</name>
</gene>
<keyword evidence="2" id="KW-0560">Oxidoreductase</keyword>
<dbReference type="GO" id="GO:0047646">
    <property type="term" value="F:alkanal monooxygenase (FMN-linked) activity"/>
    <property type="evidence" value="ECO:0007669"/>
    <property type="project" value="UniProtKB-EC"/>
</dbReference>
<evidence type="ECO:0000313" key="2">
    <source>
        <dbReference type="EMBL" id="STC68940.1"/>
    </source>
</evidence>
<proteinExistence type="predicted"/>
<dbReference type="Pfam" id="PF00296">
    <property type="entry name" value="Bac_luciferase"/>
    <property type="match status" value="1"/>
</dbReference>
<dbReference type="InterPro" id="IPR011251">
    <property type="entry name" value="Luciferase-like_dom"/>
</dbReference>
<dbReference type="RefSeq" id="WP_018582262.1">
    <property type="nucleotide sequence ID" value="NZ_UFXQ01000001.1"/>
</dbReference>
<evidence type="ECO:0000259" key="1">
    <source>
        <dbReference type="Pfam" id="PF00296"/>
    </source>
</evidence>
<dbReference type="PANTHER" id="PTHR30137">
    <property type="entry name" value="LUCIFERASE-LIKE MONOOXYGENASE"/>
    <property type="match status" value="1"/>
</dbReference>
<dbReference type="InterPro" id="IPR050766">
    <property type="entry name" value="Bact_Lucif_Oxidored"/>
</dbReference>
<keyword evidence="3" id="KW-1185">Reference proteome</keyword>
<dbReference type="Proteomes" id="UP000254467">
    <property type="component" value="Unassembled WGS sequence"/>
</dbReference>
<reference evidence="2 3" key="1">
    <citation type="submission" date="2018-06" db="EMBL/GenBank/DDBJ databases">
        <authorList>
            <consortium name="Pathogen Informatics"/>
            <person name="Doyle S."/>
        </authorList>
    </citation>
    <scope>NUCLEOTIDE SEQUENCE [LARGE SCALE GENOMIC DNA]</scope>
    <source>
        <strain evidence="2 3">NCTC11862</strain>
    </source>
</reference>
<accession>A0A376CKF5</accession>
<feature type="domain" description="Luciferase-like" evidence="1">
    <location>
        <begin position="4"/>
        <end position="259"/>
    </location>
</feature>
<dbReference type="GO" id="GO:0005829">
    <property type="term" value="C:cytosol"/>
    <property type="evidence" value="ECO:0007669"/>
    <property type="project" value="TreeGrafter"/>
</dbReference>
<dbReference type="EMBL" id="UFXQ01000001">
    <property type="protein sequence ID" value="STC68940.1"/>
    <property type="molecule type" value="Genomic_DNA"/>
</dbReference>
<dbReference type="Gene3D" id="3.20.20.30">
    <property type="entry name" value="Luciferase-like domain"/>
    <property type="match status" value="1"/>
</dbReference>
<protein>
    <submittedName>
        <fullName evidence="2">Monooxygenase</fullName>
        <ecNumber evidence="2">1.14.14.3</ecNumber>
    </submittedName>
</protein>
<dbReference type="AlphaFoldDB" id="A0A376CKF5"/>
<name>A0A376CKF5_9CORY</name>
<organism evidence="2 3">
    <name type="scientific">Corynebacterium pilosum</name>
    <dbReference type="NCBI Taxonomy" id="35756"/>
    <lineage>
        <taxon>Bacteria</taxon>
        <taxon>Bacillati</taxon>
        <taxon>Actinomycetota</taxon>
        <taxon>Actinomycetes</taxon>
        <taxon>Mycobacteriales</taxon>
        <taxon>Corynebacteriaceae</taxon>
        <taxon>Corynebacterium</taxon>
    </lineage>
</organism>
<dbReference type="OrthoDB" id="7903015at2"/>